<evidence type="ECO:0000313" key="16">
    <source>
        <dbReference type="Proteomes" id="UP000092952"/>
    </source>
</evidence>
<evidence type="ECO:0000256" key="5">
    <source>
        <dbReference type="ARBA" id="ARBA00022475"/>
    </source>
</evidence>
<dbReference type="OrthoDB" id="9807950at2"/>
<keyword evidence="4 13" id="KW-0813">Transport</keyword>
<evidence type="ECO:0000256" key="14">
    <source>
        <dbReference type="SAM" id="MobiDB-lite"/>
    </source>
</evidence>
<keyword evidence="5 13" id="KW-1003">Cell membrane</keyword>
<keyword evidence="10 13" id="KW-0472">Membrane</keyword>
<evidence type="ECO:0000256" key="12">
    <source>
        <dbReference type="ARBA" id="ARBA00025078"/>
    </source>
</evidence>
<dbReference type="Proteomes" id="UP000092952">
    <property type="component" value="Chromosome"/>
</dbReference>
<evidence type="ECO:0000256" key="9">
    <source>
        <dbReference type="ARBA" id="ARBA00022989"/>
    </source>
</evidence>
<evidence type="ECO:0000256" key="13">
    <source>
        <dbReference type="RuleBase" id="RU364091"/>
    </source>
</evidence>
<evidence type="ECO:0000256" key="10">
    <source>
        <dbReference type="ARBA" id="ARBA00023136"/>
    </source>
</evidence>
<keyword evidence="16" id="KW-1185">Reference proteome</keyword>
<dbReference type="SUPFAM" id="SSF160544">
    <property type="entry name" value="EscU C-terminal domain-like"/>
    <property type="match status" value="1"/>
</dbReference>
<dbReference type="PANTHER" id="PTHR30531:SF12">
    <property type="entry name" value="FLAGELLAR BIOSYNTHETIC PROTEIN FLHB"/>
    <property type="match status" value="1"/>
</dbReference>
<evidence type="ECO:0000256" key="2">
    <source>
        <dbReference type="ARBA" id="ARBA00010690"/>
    </source>
</evidence>
<dbReference type="InParanoid" id="A0A1B1YQ96"/>
<evidence type="ECO:0000313" key="15">
    <source>
        <dbReference type="EMBL" id="ANX02932.1"/>
    </source>
</evidence>
<name>A0A1B1YQ96_9GAMM</name>
<dbReference type="GO" id="GO:0009306">
    <property type="term" value="P:protein secretion"/>
    <property type="evidence" value="ECO:0007669"/>
    <property type="project" value="InterPro"/>
</dbReference>
<organism evidence="15 16">
    <name type="scientific">Immundisolibacter cernigliae</name>
    <dbReference type="NCBI Taxonomy" id="1810504"/>
    <lineage>
        <taxon>Bacteria</taxon>
        <taxon>Pseudomonadati</taxon>
        <taxon>Pseudomonadota</taxon>
        <taxon>Gammaproteobacteria</taxon>
        <taxon>Immundisolibacterales</taxon>
        <taxon>Immundisolibacteraceae</taxon>
        <taxon>Immundisolibacter</taxon>
    </lineage>
</organism>
<keyword evidence="6 13" id="KW-0812">Transmembrane</keyword>
<gene>
    <name evidence="13" type="primary">flhB</name>
    <name evidence="15" type="ORF">PG2T_01140</name>
</gene>
<feature type="transmembrane region" description="Helical" evidence="13">
    <location>
        <begin position="153"/>
        <end position="174"/>
    </location>
</feature>
<sequence length="382" mass="41157">MAEHSAQERTEKATAKRLQDARDKGQVARSRELNSAALVLLGAGGLWALGDRIGGSLLGLMRHGFVFDRATALDPTTLATRLGEAAGQALLALAPWLVLAVAVAAAAPLLLGGFLLSGENLQPKFERLDPAKGLKRVFSAQGGMETVKALAKFLLLGGIALLVMRQMAPALLGLGGEPAAAALLHAAQLTARAFFLTALGLLLIAAVDVPFQLWNHAKQLRMTRQDIKDEMKESEGRPEVRGRIRQRQQELSRRRMMQDVPTASVVVTNPTHYAIALRYDVGGNGAPRLVAKGADLVAAQIRALAKEHNVPILEQPPLARALYYSTRLGAEVPRELYAVVAQVLAYVYQLRTLMAAGRYNLPDLQPLSVPDELQRPRGGVAH</sequence>
<dbReference type="InterPro" id="IPR029025">
    <property type="entry name" value="T3SS_substrate_exporter_C"/>
</dbReference>
<feature type="transmembrane region" description="Helical" evidence="13">
    <location>
        <begin position="194"/>
        <end position="214"/>
    </location>
</feature>
<feature type="region of interest" description="Disordered" evidence="14">
    <location>
        <begin position="1"/>
        <end position="26"/>
    </location>
</feature>
<accession>A0A1B1YQ96</accession>
<keyword evidence="11 13" id="KW-1006">Bacterial flagellum protein export</keyword>
<comment type="subcellular location">
    <subcellularLocation>
        <location evidence="1">Cell membrane</location>
        <topology evidence="1">Multi-pass membrane protein</topology>
    </subcellularLocation>
</comment>
<keyword evidence="7 13" id="KW-1005">Bacterial flagellum biogenesis</keyword>
<dbReference type="Gene3D" id="3.40.1690.10">
    <property type="entry name" value="secretion proteins EscU"/>
    <property type="match status" value="1"/>
</dbReference>
<evidence type="ECO:0000256" key="6">
    <source>
        <dbReference type="ARBA" id="ARBA00022692"/>
    </source>
</evidence>
<dbReference type="Gene3D" id="6.10.250.2080">
    <property type="match status" value="1"/>
</dbReference>
<dbReference type="FunCoup" id="A0A1B1YQ96">
    <property type="interactions" value="79"/>
</dbReference>
<dbReference type="InterPro" id="IPR006136">
    <property type="entry name" value="FlhB"/>
</dbReference>
<dbReference type="AlphaFoldDB" id="A0A1B1YQ96"/>
<evidence type="ECO:0000256" key="11">
    <source>
        <dbReference type="ARBA" id="ARBA00023225"/>
    </source>
</evidence>
<dbReference type="Pfam" id="PF01312">
    <property type="entry name" value="Bac_export_2"/>
    <property type="match status" value="1"/>
</dbReference>
<feature type="transmembrane region" description="Helical" evidence="13">
    <location>
        <begin position="96"/>
        <end position="117"/>
    </location>
</feature>
<dbReference type="KEGG" id="gbi:PG2T_01140"/>
<dbReference type="GO" id="GO:0044780">
    <property type="term" value="P:bacterial-type flagellum assembly"/>
    <property type="evidence" value="ECO:0007669"/>
    <property type="project" value="InterPro"/>
</dbReference>
<keyword evidence="9 13" id="KW-1133">Transmembrane helix</keyword>
<dbReference type="NCBIfam" id="TIGR00328">
    <property type="entry name" value="flhB"/>
    <property type="match status" value="1"/>
</dbReference>
<dbReference type="InterPro" id="IPR006135">
    <property type="entry name" value="T3SS_substrate_exporter"/>
</dbReference>
<keyword evidence="8 13" id="KW-0653">Protein transport</keyword>
<dbReference type="GO" id="GO:0005886">
    <property type="term" value="C:plasma membrane"/>
    <property type="evidence" value="ECO:0007669"/>
    <property type="project" value="UniProtKB-SubCell"/>
</dbReference>
<reference evidence="16" key="1">
    <citation type="submission" date="2016-03" db="EMBL/GenBank/DDBJ databases">
        <title>Complete genome sequence of Solimmundus cernigliae, representing a novel lineage of polycyclic aromatic hydrocarbon degraders within the Gammaproteobacteria.</title>
        <authorList>
            <person name="Singleton D.R."/>
            <person name="Dickey A.N."/>
            <person name="Scholl E.H."/>
            <person name="Wright F.A."/>
            <person name="Aitken M.D."/>
        </authorList>
    </citation>
    <scope>NUCLEOTIDE SEQUENCE [LARGE SCALE GENOMIC DNA]</scope>
    <source>
        <strain evidence="16">TR3.2</strain>
    </source>
</reference>
<proteinExistence type="inferred from homology"/>
<comment type="function">
    <text evidence="12 13">Required for formation of the rod structure in the basal body of the flagellar apparatus. Together with FliI and FliH, may constitute the export apparatus of flagellin.</text>
</comment>
<evidence type="ECO:0000256" key="1">
    <source>
        <dbReference type="ARBA" id="ARBA00004651"/>
    </source>
</evidence>
<evidence type="ECO:0000256" key="4">
    <source>
        <dbReference type="ARBA" id="ARBA00022448"/>
    </source>
</evidence>
<evidence type="ECO:0000256" key="3">
    <source>
        <dbReference type="ARBA" id="ARBA00021622"/>
    </source>
</evidence>
<dbReference type="PRINTS" id="PR00950">
    <property type="entry name" value="TYPE3IMSPROT"/>
</dbReference>
<dbReference type="FunFam" id="3.40.1690.10:FF:000001">
    <property type="entry name" value="Flagellar biosynthetic protein FlhB"/>
    <property type="match status" value="1"/>
</dbReference>
<comment type="similarity">
    <text evidence="2 13">Belongs to the type III secretion exporter family.</text>
</comment>
<evidence type="ECO:0000256" key="7">
    <source>
        <dbReference type="ARBA" id="ARBA00022795"/>
    </source>
</evidence>
<feature type="transmembrane region" description="Helical" evidence="13">
    <location>
        <begin position="33"/>
        <end position="50"/>
    </location>
</feature>
<dbReference type="STRING" id="1810504.PG2T_01140"/>
<dbReference type="RefSeq" id="WP_068802445.1">
    <property type="nucleotide sequence ID" value="NZ_CP014671.1"/>
</dbReference>
<protein>
    <recommendedName>
        <fullName evidence="3 13">Flagellar biosynthetic protein FlhB</fullName>
    </recommendedName>
</protein>
<evidence type="ECO:0000256" key="8">
    <source>
        <dbReference type="ARBA" id="ARBA00022927"/>
    </source>
</evidence>
<dbReference type="PANTHER" id="PTHR30531">
    <property type="entry name" value="FLAGELLAR BIOSYNTHETIC PROTEIN FLHB"/>
    <property type="match status" value="1"/>
</dbReference>
<dbReference type="EMBL" id="CP014671">
    <property type="protein sequence ID" value="ANX02932.1"/>
    <property type="molecule type" value="Genomic_DNA"/>
</dbReference>